<comment type="caution">
    <text evidence="1">The sequence shown here is derived from an EMBL/GenBank/DDBJ whole genome shotgun (WGS) entry which is preliminary data.</text>
</comment>
<keyword evidence="2" id="KW-1185">Reference proteome</keyword>
<protein>
    <submittedName>
        <fullName evidence="1">Uncharacterized protein</fullName>
    </submittedName>
</protein>
<reference evidence="1" key="1">
    <citation type="journal article" date="2014" name="Int. J. Syst. Evol. Microbiol.">
        <title>Complete genome sequence of Corynebacterium casei LMG S-19264T (=DSM 44701T), isolated from a smear-ripened cheese.</title>
        <authorList>
            <consortium name="US DOE Joint Genome Institute (JGI-PGF)"/>
            <person name="Walter F."/>
            <person name="Albersmeier A."/>
            <person name="Kalinowski J."/>
            <person name="Ruckert C."/>
        </authorList>
    </citation>
    <scope>NUCLEOTIDE SEQUENCE</scope>
    <source>
        <strain evidence="1">CGMCC 1.15330</strain>
    </source>
</reference>
<dbReference type="AlphaFoldDB" id="A0A916T6K4"/>
<dbReference type="EMBL" id="BMIH01000003">
    <property type="protein sequence ID" value="GGB31862.1"/>
    <property type="molecule type" value="Genomic_DNA"/>
</dbReference>
<evidence type="ECO:0000313" key="2">
    <source>
        <dbReference type="Proteomes" id="UP000623067"/>
    </source>
</evidence>
<proteinExistence type="predicted"/>
<sequence length="221" mass="23524">MLAASALSCPAAAQSARDLLTQAAFQDRNAQTALARVDKARATAQAELDRDPADADAAVVAAIALGYRAKLTGERSEALAARRQFEALVARYPKNAEAQAGLGAWHLGIILRVGRLMGRAGAGAREAVGLSALDRSVQLGGNRAFFAGLAGMLRINYDRDDAVAFTLIETAARAPTPTPIDRIMQRSAQAVLAVLRRGDRKGAQTLADRLLPFGWYNDKNR</sequence>
<dbReference type="RefSeq" id="WP_188658806.1">
    <property type="nucleotide sequence ID" value="NZ_BMIH01000003.1"/>
</dbReference>
<dbReference type="Proteomes" id="UP000623067">
    <property type="component" value="Unassembled WGS sequence"/>
</dbReference>
<accession>A0A916T6K4</accession>
<reference evidence="1" key="2">
    <citation type="submission" date="2020-09" db="EMBL/GenBank/DDBJ databases">
        <authorList>
            <person name="Sun Q."/>
            <person name="Zhou Y."/>
        </authorList>
    </citation>
    <scope>NUCLEOTIDE SEQUENCE</scope>
    <source>
        <strain evidence="1">CGMCC 1.15330</strain>
    </source>
</reference>
<evidence type="ECO:0000313" key="1">
    <source>
        <dbReference type="EMBL" id="GGB31862.1"/>
    </source>
</evidence>
<name>A0A916T6K4_9SPHN</name>
<organism evidence="1 2">
    <name type="scientific">Sphingomonas metalli</name>
    <dbReference type="NCBI Taxonomy" id="1779358"/>
    <lineage>
        <taxon>Bacteria</taxon>
        <taxon>Pseudomonadati</taxon>
        <taxon>Pseudomonadota</taxon>
        <taxon>Alphaproteobacteria</taxon>
        <taxon>Sphingomonadales</taxon>
        <taxon>Sphingomonadaceae</taxon>
        <taxon>Sphingomonas</taxon>
    </lineage>
</organism>
<gene>
    <name evidence="1" type="ORF">GCM10011380_21570</name>
</gene>